<dbReference type="RefSeq" id="WP_185624522.1">
    <property type="nucleotide sequence ID" value="NZ_JABGBW010000006.1"/>
</dbReference>
<protein>
    <submittedName>
        <fullName evidence="1">Uncharacterized protein</fullName>
    </submittedName>
</protein>
<reference evidence="1 2" key="1">
    <citation type="submission" date="2020-05" db="EMBL/GenBank/DDBJ databases">
        <title>Draft genome of xy-202 and genomic insight in genome of the genus Peptostreptococcus.</title>
        <authorList>
            <person name="Zhang Z."/>
        </authorList>
    </citation>
    <scope>NUCLEOTIDE SEQUENCE [LARGE SCALE GENOMIC DNA]</scope>
    <source>
        <strain evidence="1 2">DSM 27025</strain>
    </source>
</reference>
<evidence type="ECO:0000313" key="1">
    <source>
        <dbReference type="EMBL" id="MBC2576500.1"/>
    </source>
</evidence>
<keyword evidence="2" id="KW-1185">Reference proteome</keyword>
<comment type="caution">
    <text evidence="1">The sequence shown here is derived from an EMBL/GenBank/DDBJ whole genome shotgun (WGS) entry which is preliminary data.</text>
</comment>
<organism evidence="1 2">
    <name type="scientific">Peptostreptococcus canis</name>
    <dbReference type="NCBI Taxonomy" id="1159213"/>
    <lineage>
        <taxon>Bacteria</taxon>
        <taxon>Bacillati</taxon>
        <taxon>Bacillota</taxon>
        <taxon>Clostridia</taxon>
        <taxon>Peptostreptococcales</taxon>
        <taxon>Peptostreptococcaceae</taxon>
        <taxon>Peptostreptococcus</taxon>
    </lineage>
</organism>
<gene>
    <name evidence="1" type="ORF">HLB29_07345</name>
</gene>
<dbReference type="EMBL" id="JABGBW010000006">
    <property type="protein sequence ID" value="MBC2576500.1"/>
    <property type="molecule type" value="Genomic_DNA"/>
</dbReference>
<name>A0ABR6TM56_9FIRM</name>
<proteinExistence type="predicted"/>
<evidence type="ECO:0000313" key="2">
    <source>
        <dbReference type="Proteomes" id="UP000713904"/>
    </source>
</evidence>
<sequence length="240" mass="27614">MRRKKASVILGKISIFLLFMVSMTAMGSTYSTWNSNMNIDTFLSSGSMEVLFNGPVDEKYSADIVKSNGDVIKSIDADFVLDDKRKILNIMFNQGIPKNDLLDGNLIRIKFTVDKSEKSSVNRFKERKLELNKKMDTVELKAQKVILIMEGKSYYADLNDFMIPLKFDFYNEFNGQNNQNGNIYLSLTQESIDEINKLPSDLKIDRNKLNEYVGLRNQNREKNGAIVIYSCEIPYHLEQQ</sequence>
<accession>A0ABR6TM56</accession>
<dbReference type="Proteomes" id="UP000713904">
    <property type="component" value="Unassembled WGS sequence"/>
</dbReference>